<feature type="compositionally biased region" description="Low complexity" evidence="1">
    <location>
        <begin position="14"/>
        <end position="25"/>
    </location>
</feature>
<sequence length="272" mass="30480">MVEEMATTKVPLGRSSSMSPTTRSPRPVRRLDKMSTQVFEDFAKKLQLMYLRENGAGGDVTSPKLPHSPLSSSPLMEIEENEIHPQDIEEVLDKTASSGVYTHDPSSMNAQFEFSGDRREVDVGLSDVEKKVIYREETKLEDDFCRAETTLLSAGVCLRVPFNRVMIKKTPVETTEHVDIAGVSETIFKEVRQLLKTALELRRKYMDLSLQEFCRTTANMLDKKLPPSSTFCVPDVLSGAKFTPAGDILSSEAVAYGYTQRTALNMKPCVDW</sequence>
<evidence type="ECO:0000256" key="1">
    <source>
        <dbReference type="SAM" id="MobiDB-lite"/>
    </source>
</evidence>
<dbReference type="EMBL" id="CASHTH010004272">
    <property type="protein sequence ID" value="CAI8055370.1"/>
    <property type="molecule type" value="Genomic_DNA"/>
</dbReference>
<organism evidence="2 3">
    <name type="scientific">Geodia barretti</name>
    <name type="common">Barrett's horny sponge</name>
    <dbReference type="NCBI Taxonomy" id="519541"/>
    <lineage>
        <taxon>Eukaryota</taxon>
        <taxon>Metazoa</taxon>
        <taxon>Porifera</taxon>
        <taxon>Demospongiae</taxon>
        <taxon>Heteroscleromorpha</taxon>
        <taxon>Tetractinellida</taxon>
        <taxon>Astrophorina</taxon>
        <taxon>Geodiidae</taxon>
        <taxon>Geodia</taxon>
    </lineage>
</organism>
<evidence type="ECO:0000313" key="3">
    <source>
        <dbReference type="Proteomes" id="UP001174909"/>
    </source>
</evidence>
<gene>
    <name evidence="2" type="ORF">GBAR_LOCUS30238</name>
</gene>
<protein>
    <submittedName>
        <fullName evidence="2">Uncharacterized protein</fullName>
    </submittedName>
</protein>
<comment type="caution">
    <text evidence="2">The sequence shown here is derived from an EMBL/GenBank/DDBJ whole genome shotgun (WGS) entry which is preliminary data.</text>
</comment>
<dbReference type="AlphaFoldDB" id="A0AA35TVQ6"/>
<evidence type="ECO:0000313" key="2">
    <source>
        <dbReference type="EMBL" id="CAI8055370.1"/>
    </source>
</evidence>
<reference evidence="2" key="1">
    <citation type="submission" date="2023-03" db="EMBL/GenBank/DDBJ databases">
        <authorList>
            <person name="Steffen K."/>
            <person name="Cardenas P."/>
        </authorList>
    </citation>
    <scope>NUCLEOTIDE SEQUENCE</scope>
</reference>
<keyword evidence="3" id="KW-1185">Reference proteome</keyword>
<accession>A0AA35TVQ6</accession>
<name>A0AA35TVQ6_GEOBA</name>
<feature type="region of interest" description="Disordered" evidence="1">
    <location>
        <begin position="1"/>
        <end position="29"/>
    </location>
</feature>
<dbReference type="Proteomes" id="UP001174909">
    <property type="component" value="Unassembled WGS sequence"/>
</dbReference>
<proteinExistence type="predicted"/>